<evidence type="ECO:0000313" key="3">
    <source>
        <dbReference type="Proteomes" id="UP000524492"/>
    </source>
</evidence>
<gene>
    <name evidence="2" type="ORF">GGD53_002971</name>
</gene>
<keyword evidence="3" id="KW-1185">Reference proteome</keyword>
<proteinExistence type="predicted"/>
<evidence type="ECO:0000313" key="2">
    <source>
        <dbReference type="EMBL" id="MBB4192811.1"/>
    </source>
</evidence>
<dbReference type="Proteomes" id="UP000524492">
    <property type="component" value="Unassembled WGS sequence"/>
</dbReference>
<sequence length="102" mass="11214">MTGAEIMAVVGFFVMLTGAGWRVWARVEAKVKVAEDKADKVGADLAAHRLHSAEIFATKTSQAEQTAQLLRAIEGVGNRIDGVHERLDRLYENPPQRRATRG</sequence>
<comment type="caution">
    <text evidence="2">The sequence shown here is derived from an EMBL/GenBank/DDBJ whole genome shotgun (WGS) entry which is preliminary data.</text>
</comment>
<keyword evidence="1" id="KW-1133">Transmembrane helix</keyword>
<dbReference type="RefSeq" id="WP_184457104.1">
    <property type="nucleotide sequence ID" value="NZ_JACIFV010000009.1"/>
</dbReference>
<accession>A0A7W6MJF8</accession>
<name>A0A7W6MJF8_9HYPH</name>
<dbReference type="EMBL" id="JACIFV010000009">
    <property type="protein sequence ID" value="MBB4192811.1"/>
    <property type="molecule type" value="Genomic_DNA"/>
</dbReference>
<feature type="transmembrane region" description="Helical" evidence="1">
    <location>
        <begin position="6"/>
        <end position="24"/>
    </location>
</feature>
<keyword evidence="1" id="KW-0812">Transmembrane</keyword>
<reference evidence="2 3" key="1">
    <citation type="submission" date="2020-08" db="EMBL/GenBank/DDBJ databases">
        <title>Genomic Encyclopedia of Type Strains, Phase IV (KMG-V): Genome sequencing to study the core and pangenomes of soil and plant-associated prokaryotes.</title>
        <authorList>
            <person name="Whitman W."/>
        </authorList>
    </citation>
    <scope>NUCLEOTIDE SEQUENCE [LARGE SCALE GENOMIC DNA]</scope>
    <source>
        <strain evidence="2 3">SEMIA 4074</strain>
    </source>
</reference>
<organism evidence="2 3">
    <name type="scientific">Rhizobium aethiopicum</name>
    <dbReference type="NCBI Taxonomy" id="1138170"/>
    <lineage>
        <taxon>Bacteria</taxon>
        <taxon>Pseudomonadati</taxon>
        <taxon>Pseudomonadota</taxon>
        <taxon>Alphaproteobacteria</taxon>
        <taxon>Hyphomicrobiales</taxon>
        <taxon>Rhizobiaceae</taxon>
        <taxon>Rhizobium/Agrobacterium group</taxon>
        <taxon>Rhizobium</taxon>
    </lineage>
</organism>
<keyword evidence="1" id="KW-0472">Membrane</keyword>
<protein>
    <submittedName>
        <fullName evidence="2">Uncharacterized protein</fullName>
    </submittedName>
</protein>
<dbReference type="AlphaFoldDB" id="A0A7W6MJF8"/>
<evidence type="ECO:0000256" key="1">
    <source>
        <dbReference type="SAM" id="Phobius"/>
    </source>
</evidence>